<feature type="domain" description="EamA" evidence="2">
    <location>
        <begin position="2"/>
        <end position="134"/>
    </location>
</feature>
<evidence type="ECO:0000256" key="1">
    <source>
        <dbReference type="SAM" id="Phobius"/>
    </source>
</evidence>
<gene>
    <name evidence="3" type="ORF">A2Z21_08160</name>
</gene>
<dbReference type="Gene3D" id="1.10.3730.20">
    <property type="match status" value="1"/>
</dbReference>
<keyword evidence="1" id="KW-0472">Membrane</keyword>
<accession>A0A1F5UNT3</accession>
<keyword evidence="1" id="KW-1133">Transmembrane helix</keyword>
<dbReference type="InterPro" id="IPR037185">
    <property type="entry name" value="EmrE-like"/>
</dbReference>
<dbReference type="PANTHER" id="PTHR22911">
    <property type="entry name" value="ACYL-MALONYL CONDENSING ENZYME-RELATED"/>
    <property type="match status" value="1"/>
</dbReference>
<feature type="transmembrane region" description="Helical" evidence="1">
    <location>
        <begin position="263"/>
        <end position="279"/>
    </location>
</feature>
<dbReference type="EMBL" id="MFGX01000130">
    <property type="protein sequence ID" value="OGF52760.1"/>
    <property type="molecule type" value="Genomic_DNA"/>
</dbReference>
<feature type="transmembrane region" description="Helical" evidence="1">
    <location>
        <begin position="237"/>
        <end position="257"/>
    </location>
</feature>
<feature type="transmembrane region" description="Helical" evidence="1">
    <location>
        <begin position="118"/>
        <end position="139"/>
    </location>
</feature>
<dbReference type="STRING" id="1817864.A2Z21_08160"/>
<feature type="transmembrane region" description="Helical" evidence="1">
    <location>
        <begin position="89"/>
        <end position="111"/>
    </location>
</feature>
<feature type="transmembrane region" description="Helical" evidence="1">
    <location>
        <begin position="206"/>
        <end position="230"/>
    </location>
</feature>
<feature type="domain" description="EamA" evidence="2">
    <location>
        <begin position="146"/>
        <end position="279"/>
    </location>
</feature>
<organism evidence="3 4">
    <name type="scientific">Fraserbacteria sp. (strain RBG_16_55_9)</name>
    <dbReference type="NCBI Taxonomy" id="1817864"/>
    <lineage>
        <taxon>Bacteria</taxon>
        <taxon>Candidatus Fraseribacteriota</taxon>
    </lineage>
</organism>
<feature type="transmembrane region" description="Helical" evidence="1">
    <location>
        <begin position="145"/>
        <end position="164"/>
    </location>
</feature>
<evidence type="ECO:0000259" key="2">
    <source>
        <dbReference type="Pfam" id="PF00892"/>
    </source>
</evidence>
<feature type="transmembrane region" description="Helical" evidence="1">
    <location>
        <begin position="65"/>
        <end position="83"/>
    </location>
</feature>
<dbReference type="GO" id="GO:0016020">
    <property type="term" value="C:membrane"/>
    <property type="evidence" value="ECO:0007669"/>
    <property type="project" value="InterPro"/>
</dbReference>
<reference evidence="3 4" key="1">
    <citation type="journal article" date="2016" name="Nat. Commun.">
        <title>Thousands of microbial genomes shed light on interconnected biogeochemical processes in an aquifer system.</title>
        <authorList>
            <person name="Anantharaman K."/>
            <person name="Brown C.T."/>
            <person name="Hug L.A."/>
            <person name="Sharon I."/>
            <person name="Castelle C.J."/>
            <person name="Probst A.J."/>
            <person name="Thomas B.C."/>
            <person name="Singh A."/>
            <person name="Wilkins M.J."/>
            <person name="Karaoz U."/>
            <person name="Brodie E.L."/>
            <person name="Williams K.H."/>
            <person name="Hubbard S.S."/>
            <person name="Banfield J.F."/>
        </authorList>
    </citation>
    <scope>NUCLEOTIDE SEQUENCE [LARGE SCALE GENOMIC DNA]</scope>
    <source>
        <strain evidence="4">RBG_16_55_9</strain>
    </source>
</reference>
<keyword evidence="1" id="KW-0812">Transmembrane</keyword>
<feature type="transmembrane region" description="Helical" evidence="1">
    <location>
        <begin position="28"/>
        <end position="44"/>
    </location>
</feature>
<dbReference type="InterPro" id="IPR000620">
    <property type="entry name" value="EamA_dom"/>
</dbReference>
<dbReference type="AlphaFoldDB" id="A0A1F5UNT3"/>
<proteinExistence type="predicted"/>
<protein>
    <recommendedName>
        <fullName evidence="2">EamA domain-containing protein</fullName>
    </recommendedName>
</protein>
<sequence length="288" mass="30421">MIALLMGAVGIAFAPIFVRLSELQPSATAFHRLLFALPLLWIWTTMETRSDRPPRQPTQSSEIGWLVLAGLCFTGDLAVWHWSIRFTSVANATLFANFAPIFVSTGAWLFLKERITLTFVAGLVFALFGASLMIGASFGSGPQRVLGDGLGLITAVFYAGYILSVKRLRSLFSTATIMASSGLVTCVALLPIALLSGESLIATSLWGWAVLMGLAWISHVGGQGLIAYALAHLPVSFASVALLLQPATAAVLAWILLDESLGPLQATGGALVLLGILLARRASLPAAA</sequence>
<dbReference type="SUPFAM" id="SSF103481">
    <property type="entry name" value="Multidrug resistance efflux transporter EmrE"/>
    <property type="match status" value="2"/>
</dbReference>
<evidence type="ECO:0000313" key="4">
    <source>
        <dbReference type="Proteomes" id="UP000179157"/>
    </source>
</evidence>
<name>A0A1F5UNT3_FRAXR</name>
<dbReference type="PANTHER" id="PTHR22911:SF76">
    <property type="entry name" value="EAMA DOMAIN-CONTAINING PROTEIN"/>
    <property type="match status" value="1"/>
</dbReference>
<dbReference type="Proteomes" id="UP000179157">
    <property type="component" value="Unassembled WGS sequence"/>
</dbReference>
<evidence type="ECO:0000313" key="3">
    <source>
        <dbReference type="EMBL" id="OGF52760.1"/>
    </source>
</evidence>
<comment type="caution">
    <text evidence="3">The sequence shown here is derived from an EMBL/GenBank/DDBJ whole genome shotgun (WGS) entry which is preliminary data.</text>
</comment>
<dbReference type="Pfam" id="PF00892">
    <property type="entry name" value="EamA"/>
    <property type="match status" value="2"/>
</dbReference>
<feature type="transmembrane region" description="Helical" evidence="1">
    <location>
        <begin position="171"/>
        <end position="194"/>
    </location>
</feature>